<dbReference type="STRING" id="1225127.SAMN05661030_2213"/>
<evidence type="ECO:0000313" key="1">
    <source>
        <dbReference type="EMBL" id="SFC99492.1"/>
    </source>
</evidence>
<evidence type="ECO:0000313" key="2">
    <source>
        <dbReference type="Proteomes" id="UP000199022"/>
    </source>
</evidence>
<keyword evidence="2" id="KW-1185">Reference proteome</keyword>
<dbReference type="RefSeq" id="WP_091557906.1">
    <property type="nucleotide sequence ID" value="NZ_BNAC01000004.1"/>
</dbReference>
<protein>
    <submittedName>
        <fullName evidence="1">Uncharacterized protein</fullName>
    </submittedName>
</protein>
<dbReference type="AlphaFoldDB" id="A0A1I1NQD7"/>
<dbReference type="EMBL" id="FOMD01000002">
    <property type="protein sequence ID" value="SFC99492.1"/>
    <property type="molecule type" value="Genomic_DNA"/>
</dbReference>
<sequence>MSADQVRDPELLSTPVYAESLRVRHVAHGRLAGTARAVARHQAAAGWTADLGEAAECDVLVFWGRVPRATDIVGAGSVVVVLDEAAGPAWLATRRSLRGVNVVLLPPRQLQRWLRWGPVVPLAPLPAHLADAVGAGQMSAWIARAYAFGG</sequence>
<accession>A0A1I1NQD7</accession>
<dbReference type="Proteomes" id="UP000199022">
    <property type="component" value="Unassembled WGS sequence"/>
</dbReference>
<reference evidence="2" key="1">
    <citation type="submission" date="2016-10" db="EMBL/GenBank/DDBJ databases">
        <authorList>
            <person name="Varghese N."/>
            <person name="Submissions S."/>
        </authorList>
    </citation>
    <scope>NUCLEOTIDE SEQUENCE [LARGE SCALE GENOMIC DNA]</scope>
    <source>
        <strain evidence="2">DSM 45962</strain>
    </source>
</reference>
<name>A0A1I1NQD7_9ACTN</name>
<gene>
    <name evidence="1" type="ORF">SAMN05661030_2213</name>
</gene>
<organism evidence="1 2">
    <name type="scientific">Klenkia taihuensis</name>
    <dbReference type="NCBI Taxonomy" id="1225127"/>
    <lineage>
        <taxon>Bacteria</taxon>
        <taxon>Bacillati</taxon>
        <taxon>Actinomycetota</taxon>
        <taxon>Actinomycetes</taxon>
        <taxon>Geodermatophilales</taxon>
        <taxon>Geodermatophilaceae</taxon>
        <taxon>Klenkia</taxon>
    </lineage>
</organism>
<proteinExistence type="predicted"/>